<keyword evidence="2" id="KW-0812">Transmembrane</keyword>
<keyword evidence="4" id="KW-1185">Reference proteome</keyword>
<keyword evidence="2" id="KW-1133">Transmembrane helix</keyword>
<feature type="transmembrane region" description="Helical" evidence="2">
    <location>
        <begin position="89"/>
        <end position="109"/>
    </location>
</feature>
<keyword evidence="2" id="KW-0472">Membrane</keyword>
<reference evidence="3 4" key="1">
    <citation type="submission" date="2019-01" db="EMBL/GenBank/DDBJ databases">
        <title>Complete genome of a denitifying bacterium Halomons sp. BC-M4-5.</title>
        <authorList>
            <person name="Wang L."/>
            <person name="Shao Z."/>
        </authorList>
    </citation>
    <scope>NUCLEOTIDE SEQUENCE [LARGE SCALE GENOMIC DNA]</scope>
    <source>
        <strain evidence="3 4">BC-M4-5</strain>
    </source>
</reference>
<accession>A0A6I6SPS8</accession>
<protein>
    <submittedName>
        <fullName evidence="3">Uncharacterized protein</fullName>
    </submittedName>
</protein>
<dbReference type="RefSeq" id="WP_159550741.1">
    <property type="nucleotide sequence ID" value="NZ_CP035042.1"/>
</dbReference>
<dbReference type="KEGG" id="htx:EKK97_07325"/>
<dbReference type="AlphaFoldDB" id="A0A6I6SPS8"/>
<evidence type="ECO:0000313" key="4">
    <source>
        <dbReference type="Proteomes" id="UP000464013"/>
    </source>
</evidence>
<organism evidence="3 4">
    <name type="scientific">Billgrantia tianxiuensis</name>
    <dbReference type="NCBI Taxonomy" id="2497861"/>
    <lineage>
        <taxon>Bacteria</taxon>
        <taxon>Pseudomonadati</taxon>
        <taxon>Pseudomonadota</taxon>
        <taxon>Gammaproteobacteria</taxon>
        <taxon>Oceanospirillales</taxon>
        <taxon>Halomonadaceae</taxon>
        <taxon>Billgrantia</taxon>
    </lineage>
</organism>
<evidence type="ECO:0000256" key="1">
    <source>
        <dbReference type="SAM" id="MobiDB-lite"/>
    </source>
</evidence>
<dbReference type="PROSITE" id="PS51257">
    <property type="entry name" value="PROKAR_LIPOPROTEIN"/>
    <property type="match status" value="1"/>
</dbReference>
<proteinExistence type="predicted"/>
<dbReference type="EMBL" id="CP035042">
    <property type="protein sequence ID" value="QHC49465.1"/>
    <property type="molecule type" value="Genomic_DNA"/>
</dbReference>
<evidence type="ECO:0000313" key="3">
    <source>
        <dbReference type="EMBL" id="QHC49465.1"/>
    </source>
</evidence>
<feature type="region of interest" description="Disordered" evidence="1">
    <location>
        <begin position="50"/>
        <end position="75"/>
    </location>
</feature>
<dbReference type="Proteomes" id="UP000464013">
    <property type="component" value="Chromosome"/>
</dbReference>
<gene>
    <name evidence="3" type="ORF">EKK97_07325</name>
</gene>
<name>A0A6I6SPS8_9GAMM</name>
<evidence type="ECO:0000256" key="2">
    <source>
        <dbReference type="SAM" id="Phobius"/>
    </source>
</evidence>
<sequence length="129" mass="13606">MSLYGLRRSLFTRWPGILLLWLLTGSVGSAYACSSQAEVGEPVSQAMLAAADESSSQHPENCDDHSPGITASLGKVPADDPRNLTAASLFPGLLSLFLLPVVVGGNLMLSDPSPHSPSPIYLATARMRI</sequence>